<dbReference type="PANTHER" id="PTHR33358">
    <property type="entry name" value="F-BOX PROTEIN WITH A DOMAIN PROTEIN"/>
    <property type="match status" value="1"/>
</dbReference>
<dbReference type="PANTHER" id="PTHR33358:SF12">
    <property type="entry name" value="F-BOX PROTEIN WITH A DOMAIN PROTEIN"/>
    <property type="match status" value="1"/>
</dbReference>
<organism evidence="1 2">
    <name type="scientific">Psophocarpus tetragonolobus</name>
    <name type="common">Winged bean</name>
    <name type="synonym">Dolichos tetragonolobus</name>
    <dbReference type="NCBI Taxonomy" id="3891"/>
    <lineage>
        <taxon>Eukaryota</taxon>
        <taxon>Viridiplantae</taxon>
        <taxon>Streptophyta</taxon>
        <taxon>Embryophyta</taxon>
        <taxon>Tracheophyta</taxon>
        <taxon>Spermatophyta</taxon>
        <taxon>Magnoliopsida</taxon>
        <taxon>eudicotyledons</taxon>
        <taxon>Gunneridae</taxon>
        <taxon>Pentapetalae</taxon>
        <taxon>rosids</taxon>
        <taxon>fabids</taxon>
        <taxon>Fabales</taxon>
        <taxon>Fabaceae</taxon>
        <taxon>Papilionoideae</taxon>
        <taxon>50 kb inversion clade</taxon>
        <taxon>NPAAA clade</taxon>
        <taxon>indigoferoid/millettioid clade</taxon>
        <taxon>Phaseoleae</taxon>
        <taxon>Psophocarpus</taxon>
    </lineage>
</organism>
<proteinExistence type="predicted"/>
<dbReference type="AlphaFoldDB" id="A0AAN9T1N6"/>
<dbReference type="Proteomes" id="UP001386955">
    <property type="component" value="Unassembled WGS sequence"/>
</dbReference>
<evidence type="ECO:0000313" key="1">
    <source>
        <dbReference type="EMBL" id="KAK7412677.1"/>
    </source>
</evidence>
<evidence type="ECO:0000313" key="2">
    <source>
        <dbReference type="Proteomes" id="UP001386955"/>
    </source>
</evidence>
<name>A0AAN9T1N6_PSOTE</name>
<dbReference type="Pfam" id="PF14476">
    <property type="entry name" value="Chloroplast_duf"/>
    <property type="match status" value="1"/>
</dbReference>
<keyword evidence="2" id="KW-1185">Reference proteome</keyword>
<sequence length="416" mass="45618">MASSQISSLLSCSFCSTSPSIKSSIHVPKRLPIPLSFSTKPKPSRKLFEELNGFPHKIPLIQDNSCNNNNSTTSKATIQLYAILEAVADRVEMHHNIGEQRDNWNILLLNSINMLTLTASAMAGIAATMASDGASLLALKLSSTLLFSASTGMLVVMNKIQPSQLAEEQRNATRLFKQLKSHIETTLAIGNPTEEDVKDAMKKVLALDKAYPLPLLGAMVEKFPKKFEPAVWWPSRPKRRNKSKYNEGKKNGWNEGLEMELRNVLRVVKEKDMKDYERLGNLVLKINKSLAIAGPLLSGVAAVGSACVSEGSSWGAIVAVLGGALATTVNAFEHGGQVGMVSEMYRNCGGFFQLLENSIQETIDEDQEQRENGDLFEIKLALKLGRSLSQLRDLATKSAYSRQEGTPTDEFASKLF</sequence>
<dbReference type="EMBL" id="JAYMYS010000001">
    <property type="protein sequence ID" value="KAK7412677.1"/>
    <property type="molecule type" value="Genomic_DNA"/>
</dbReference>
<reference evidence="1 2" key="1">
    <citation type="submission" date="2024-01" db="EMBL/GenBank/DDBJ databases">
        <title>The genomes of 5 underutilized Papilionoideae crops provide insights into root nodulation and disease resistanc.</title>
        <authorList>
            <person name="Jiang F."/>
        </authorList>
    </citation>
    <scope>NUCLEOTIDE SEQUENCE [LARGE SCALE GENOMIC DNA]</scope>
    <source>
        <strain evidence="1">DUOXIRENSHENG_FW03</strain>
        <tissue evidence="1">Leaves</tissue>
    </source>
</reference>
<protein>
    <recommendedName>
        <fullName evidence="3">F-box protein</fullName>
    </recommendedName>
</protein>
<dbReference type="InterPro" id="IPR027949">
    <property type="entry name" value="Chloroplast_duf"/>
</dbReference>
<gene>
    <name evidence="1" type="ORF">VNO78_04224</name>
</gene>
<evidence type="ECO:0008006" key="3">
    <source>
        <dbReference type="Google" id="ProtNLM"/>
    </source>
</evidence>
<accession>A0AAN9T1N6</accession>
<comment type="caution">
    <text evidence="1">The sequence shown here is derived from an EMBL/GenBank/DDBJ whole genome shotgun (WGS) entry which is preliminary data.</text>
</comment>